<feature type="domain" description="ABC-2 type transporter transmembrane" evidence="7">
    <location>
        <begin position="29"/>
        <end position="374"/>
    </location>
</feature>
<keyword evidence="5 6" id="KW-0472">Membrane</keyword>
<feature type="transmembrane region" description="Helical" evidence="6">
    <location>
        <begin position="300"/>
        <end position="320"/>
    </location>
</feature>
<evidence type="ECO:0000256" key="4">
    <source>
        <dbReference type="ARBA" id="ARBA00022989"/>
    </source>
</evidence>
<keyword evidence="4 6" id="KW-1133">Transmembrane helix</keyword>
<gene>
    <name evidence="8" type="ORF">HNP48_005167</name>
</gene>
<reference evidence="8 9" key="1">
    <citation type="submission" date="2020-08" db="EMBL/GenBank/DDBJ databases">
        <title>Functional genomics of gut bacteria from endangered species of beetles.</title>
        <authorList>
            <person name="Carlos-Shanley C."/>
        </authorList>
    </citation>
    <scope>NUCLEOTIDE SEQUENCE [LARGE SCALE GENOMIC DNA]</scope>
    <source>
        <strain evidence="8 9">S00198</strain>
    </source>
</reference>
<feature type="transmembrane region" description="Helical" evidence="6">
    <location>
        <begin position="196"/>
        <end position="217"/>
    </location>
</feature>
<dbReference type="InterPro" id="IPR051449">
    <property type="entry name" value="ABC-2_transporter_component"/>
</dbReference>
<evidence type="ECO:0000256" key="3">
    <source>
        <dbReference type="ARBA" id="ARBA00022692"/>
    </source>
</evidence>
<accession>A0A7X0UBK7</accession>
<dbReference type="GO" id="GO:0140359">
    <property type="term" value="F:ABC-type transporter activity"/>
    <property type="evidence" value="ECO:0007669"/>
    <property type="project" value="InterPro"/>
</dbReference>
<keyword evidence="2" id="KW-1003">Cell membrane</keyword>
<dbReference type="EMBL" id="JACHLK010000012">
    <property type="protein sequence ID" value="MBB6562457.1"/>
    <property type="molecule type" value="Genomic_DNA"/>
</dbReference>
<feature type="transmembrane region" description="Helical" evidence="6">
    <location>
        <begin position="270"/>
        <end position="293"/>
    </location>
</feature>
<dbReference type="GO" id="GO:0005886">
    <property type="term" value="C:plasma membrane"/>
    <property type="evidence" value="ECO:0007669"/>
    <property type="project" value="UniProtKB-SubCell"/>
</dbReference>
<dbReference type="RefSeq" id="WP_184862471.1">
    <property type="nucleotide sequence ID" value="NZ_JACHLK010000012.1"/>
</dbReference>
<dbReference type="PANTHER" id="PTHR30294:SF46">
    <property type="entry name" value="ABC TRANSPORTER PERMEASE"/>
    <property type="match status" value="1"/>
</dbReference>
<dbReference type="Proteomes" id="UP000575083">
    <property type="component" value="Unassembled WGS sequence"/>
</dbReference>
<evidence type="ECO:0000259" key="7">
    <source>
        <dbReference type="Pfam" id="PF12698"/>
    </source>
</evidence>
<evidence type="ECO:0000256" key="1">
    <source>
        <dbReference type="ARBA" id="ARBA00004651"/>
    </source>
</evidence>
<evidence type="ECO:0000256" key="2">
    <source>
        <dbReference type="ARBA" id="ARBA00022475"/>
    </source>
</evidence>
<keyword evidence="3 6" id="KW-0812">Transmembrane</keyword>
<protein>
    <submittedName>
        <fullName evidence="8">ABC-2 type transport system permease protein</fullName>
    </submittedName>
</protein>
<dbReference type="Pfam" id="PF12698">
    <property type="entry name" value="ABC2_membrane_3"/>
    <property type="match status" value="1"/>
</dbReference>
<name>A0A7X0UBK7_9BURK</name>
<evidence type="ECO:0000313" key="8">
    <source>
        <dbReference type="EMBL" id="MBB6562457.1"/>
    </source>
</evidence>
<evidence type="ECO:0000256" key="5">
    <source>
        <dbReference type="ARBA" id="ARBA00023136"/>
    </source>
</evidence>
<dbReference type="PANTHER" id="PTHR30294">
    <property type="entry name" value="MEMBRANE COMPONENT OF ABC TRANSPORTER YHHJ-RELATED"/>
    <property type="match status" value="1"/>
</dbReference>
<evidence type="ECO:0000256" key="6">
    <source>
        <dbReference type="SAM" id="Phobius"/>
    </source>
</evidence>
<dbReference type="AlphaFoldDB" id="A0A7X0UBK7"/>
<organism evidence="8 9">
    <name type="scientific">Acidovorax soli</name>
    <dbReference type="NCBI Taxonomy" id="592050"/>
    <lineage>
        <taxon>Bacteria</taxon>
        <taxon>Pseudomonadati</taxon>
        <taxon>Pseudomonadota</taxon>
        <taxon>Betaproteobacteria</taxon>
        <taxon>Burkholderiales</taxon>
        <taxon>Comamonadaceae</taxon>
        <taxon>Acidovorax</taxon>
    </lineage>
</organism>
<feature type="transmembrane region" description="Helical" evidence="6">
    <location>
        <begin position="353"/>
        <end position="377"/>
    </location>
</feature>
<comment type="subcellular location">
    <subcellularLocation>
        <location evidence="1">Cell membrane</location>
        <topology evidence="1">Multi-pass membrane protein</topology>
    </subcellularLocation>
</comment>
<dbReference type="InterPro" id="IPR013525">
    <property type="entry name" value="ABC2_TM"/>
</dbReference>
<sequence>MDARYEPLAEPSNLLGAWLQALTAICRDKGVLLLLVAAPVLYGFFYPWFYTDEVLTRVPVAVVDLDGSSLSRQITRFAEADPRIEVRLVTASEREAQEALWRGEVEGYALLPRDLKRSVVRGEEALVRVEGNGAYALLNKAVQYGFAEAVGTVSAGIEMRKLQAAGQSAQQAAASRNPVQLQMVALFNPTEGYGSFVVPAVALLILQQTLLMGAAMLTGTWVEAGRHRARARTWMGRLLALCTLGWASGAFYFGWIFLLHDYPRGGNPLGALALLACYVPAIAALGALVGLWVGNRERALQVLLFTTLPIAFVAGFSWPVEALPEALQWLRWLLPSTSGVQASLRLNQLGAPLVAALPQLCALVALGTVCTLVLLTWTRPRPSA</sequence>
<dbReference type="Gene3D" id="3.40.1710.10">
    <property type="entry name" value="abc type-2 transporter like domain"/>
    <property type="match status" value="1"/>
</dbReference>
<proteinExistence type="predicted"/>
<feature type="transmembrane region" description="Helical" evidence="6">
    <location>
        <begin position="238"/>
        <end position="258"/>
    </location>
</feature>
<evidence type="ECO:0000313" key="9">
    <source>
        <dbReference type="Proteomes" id="UP000575083"/>
    </source>
</evidence>
<feature type="transmembrane region" description="Helical" evidence="6">
    <location>
        <begin position="30"/>
        <end position="49"/>
    </location>
</feature>
<comment type="caution">
    <text evidence="8">The sequence shown here is derived from an EMBL/GenBank/DDBJ whole genome shotgun (WGS) entry which is preliminary data.</text>
</comment>
<keyword evidence="9" id="KW-1185">Reference proteome</keyword>